<dbReference type="PANTHER" id="PTHR12271:SF127">
    <property type="entry name" value="SPECKLE TARGETED PIP5K1A-REGULATED POLY(A) POLYMERASE"/>
    <property type="match status" value="1"/>
</dbReference>
<dbReference type="EMBL" id="GDRN01068437">
    <property type="protein sequence ID" value="JAI64192.1"/>
    <property type="molecule type" value="Transcribed_RNA"/>
</dbReference>
<dbReference type="CDD" id="cd05402">
    <property type="entry name" value="NT_PAP_TUTase"/>
    <property type="match status" value="1"/>
</dbReference>
<evidence type="ECO:0000259" key="7">
    <source>
        <dbReference type="Pfam" id="PF22600"/>
    </source>
</evidence>
<dbReference type="SUPFAM" id="SSF81301">
    <property type="entry name" value="Nucleotidyltransferase"/>
    <property type="match status" value="1"/>
</dbReference>
<dbReference type="InterPro" id="IPR036236">
    <property type="entry name" value="Znf_C2H2_sf"/>
</dbReference>
<evidence type="ECO:0000313" key="8">
    <source>
        <dbReference type="EMBL" id="JAI64191.1"/>
    </source>
</evidence>
<name>A0A0P4WES5_SCYOL</name>
<dbReference type="Gene3D" id="3.30.160.60">
    <property type="entry name" value="Classic Zinc Finger"/>
    <property type="match status" value="1"/>
</dbReference>
<dbReference type="GO" id="GO:1990817">
    <property type="term" value="F:poly(A) RNA polymerase activity"/>
    <property type="evidence" value="ECO:0007669"/>
    <property type="project" value="TreeGrafter"/>
</dbReference>
<dbReference type="Gene3D" id="1.10.1410.10">
    <property type="match status" value="1"/>
</dbReference>
<comment type="cofactor">
    <cofactor evidence="1">
        <name>Mn(2+)</name>
        <dbReference type="ChEBI" id="CHEBI:29035"/>
    </cofactor>
</comment>
<evidence type="ECO:0000259" key="6">
    <source>
        <dbReference type="Pfam" id="PF03828"/>
    </source>
</evidence>
<dbReference type="GO" id="GO:0046872">
    <property type="term" value="F:metal ion binding"/>
    <property type="evidence" value="ECO:0007669"/>
    <property type="project" value="UniProtKB-KW"/>
</dbReference>
<dbReference type="AlphaFoldDB" id="A0A0P4WES5"/>
<dbReference type="Gene3D" id="3.30.460.10">
    <property type="entry name" value="Beta Polymerase, domain 2"/>
    <property type="match status" value="1"/>
</dbReference>
<dbReference type="Pfam" id="PF03828">
    <property type="entry name" value="PAP_assoc"/>
    <property type="match status" value="1"/>
</dbReference>
<dbReference type="EMBL" id="GDRN01068438">
    <property type="protein sequence ID" value="JAI64191.1"/>
    <property type="molecule type" value="Transcribed_RNA"/>
</dbReference>
<dbReference type="Pfam" id="PF22600">
    <property type="entry name" value="MTPAP-like_central"/>
    <property type="match status" value="1"/>
</dbReference>
<keyword evidence="4" id="KW-0479">Metal-binding</keyword>
<organism evidence="8">
    <name type="scientific">Scylla olivacea</name>
    <name type="common">Orange mud crab</name>
    <name type="synonym">Cancer olivacea</name>
    <dbReference type="NCBI Taxonomy" id="85551"/>
    <lineage>
        <taxon>Eukaryota</taxon>
        <taxon>Metazoa</taxon>
        <taxon>Ecdysozoa</taxon>
        <taxon>Arthropoda</taxon>
        <taxon>Crustacea</taxon>
        <taxon>Multicrustacea</taxon>
        <taxon>Malacostraca</taxon>
        <taxon>Eumalacostraca</taxon>
        <taxon>Eucarida</taxon>
        <taxon>Decapoda</taxon>
        <taxon>Pleocyemata</taxon>
        <taxon>Brachyura</taxon>
        <taxon>Eubrachyura</taxon>
        <taxon>Portunoidea</taxon>
        <taxon>Portunidae</taxon>
        <taxon>Portuninae</taxon>
        <taxon>Scylla</taxon>
    </lineage>
</organism>
<evidence type="ECO:0000256" key="2">
    <source>
        <dbReference type="ARBA" id="ARBA00001946"/>
    </source>
</evidence>
<evidence type="ECO:0000256" key="3">
    <source>
        <dbReference type="ARBA" id="ARBA00022679"/>
    </source>
</evidence>
<reference evidence="8" key="1">
    <citation type="submission" date="2015-09" db="EMBL/GenBank/DDBJ databases">
        <title>Scylla olivacea transcriptome.</title>
        <authorList>
            <person name="Ikhwanuddin M."/>
        </authorList>
    </citation>
    <scope>NUCLEOTIDE SEQUENCE</scope>
</reference>
<dbReference type="GO" id="GO:0003676">
    <property type="term" value="F:nucleic acid binding"/>
    <property type="evidence" value="ECO:0007669"/>
    <property type="project" value="InterPro"/>
</dbReference>
<dbReference type="GO" id="GO:0031123">
    <property type="term" value="P:RNA 3'-end processing"/>
    <property type="evidence" value="ECO:0007669"/>
    <property type="project" value="TreeGrafter"/>
</dbReference>
<sequence>MEGAKSTEKNWARKCIVCDVNFSYKHAYILHLLGKRHQKNVRKRDRSQVNTVRNRTVCFSGRRDKITLEKIVEYFLEYGINNIVQQGNTVFIEFDSVEAAKIVLQKRNYKIRTAALRVFPMKHTNGDEATKVPISPSLKNCMSQAVTGSELDKYISFLIKEIELKPRELEARESLRRGIVNYLSPYFPKVVGHIFGSAANNLGFTGCDVDIYLDLGVYPWIECENKAAAQAEASDLTWFLAKRIRQSGHAIKVEPVPRARVPIVKFQDRASRIMVDLSFRHGMPVYNTQLIYQYTQTHPLVRPYLMVIRYWAKVQDVAGGGKPSLLITNYALTMMMLFHLMHRDDPIVPSLAALRYNRATYTPVFIGPWDVGFSSNVNDWFVKVHSVTVMDLVSEFFSFYGEMDASQWVISPLTGMLIARNDVLTMSRNLPACLNTYLQQDDKIQLDTELCVQDPFEHSHNCTRGLIKSSFLEFQYKCRRAASISKNILKGEQTLNDLFQSIEVTPDMISDGCQGSSQLKEEDEVITLDDSDVSQDIEVLGFQKRLAQDENVMPNSEGRCDIEILSTAKRTPDIEILSDPQETSQDVEILAGSQETVDISKNCSNKKQEELESFGKRTDENKNQPFSSGEVFEHCKENRDEVMTDLSSTIGEGSGASQMKVENSSSSYPLILSNLGVCSTFLLNYSQVPEFLITPDGNVHRKGNKLAEHTDTGQAACLFIQFVLQQCLKIGLSTVENCLTDEKRKAFMQGDETTTEKYKKGNDGSSVPVPLKYLRLTKYMCIARMALWNGRKKISKTVTRKLNETPLQYELAVTRAQLEKSVHIYLPNDDALRFTIEVWQELDNPKIIHVTGKSLSDTKVTQGQMIPMFSYFTSFSQNLLKRLTHFVKTSMH</sequence>
<feature type="domain" description="PAP-associated" evidence="6">
    <location>
        <begin position="391"/>
        <end position="460"/>
    </location>
</feature>
<dbReference type="PANTHER" id="PTHR12271">
    <property type="entry name" value="POLY A POLYMERASE CID PAP -RELATED"/>
    <property type="match status" value="1"/>
</dbReference>
<dbReference type="SUPFAM" id="SSF54928">
    <property type="entry name" value="RNA-binding domain, RBD"/>
    <property type="match status" value="1"/>
</dbReference>
<comment type="cofactor">
    <cofactor evidence="2">
        <name>Mg(2+)</name>
        <dbReference type="ChEBI" id="CHEBI:18420"/>
    </cofactor>
</comment>
<evidence type="ECO:0000256" key="1">
    <source>
        <dbReference type="ARBA" id="ARBA00001936"/>
    </source>
</evidence>
<evidence type="ECO:0000256" key="4">
    <source>
        <dbReference type="ARBA" id="ARBA00022723"/>
    </source>
</evidence>
<accession>A0A0P4WES5</accession>
<dbReference type="SUPFAM" id="SSF81631">
    <property type="entry name" value="PAP/OAS1 substrate-binding domain"/>
    <property type="match status" value="1"/>
</dbReference>
<keyword evidence="3" id="KW-0808">Transferase</keyword>
<dbReference type="SUPFAM" id="SSF57667">
    <property type="entry name" value="beta-beta-alpha zinc fingers"/>
    <property type="match status" value="1"/>
</dbReference>
<dbReference type="InterPro" id="IPR043519">
    <property type="entry name" value="NT_sf"/>
</dbReference>
<protein>
    <submittedName>
        <fullName evidence="8">Uncharacterized protein</fullName>
    </submittedName>
</protein>
<proteinExistence type="predicted"/>
<dbReference type="InterPro" id="IPR035979">
    <property type="entry name" value="RBD_domain_sf"/>
</dbReference>
<evidence type="ECO:0000256" key="5">
    <source>
        <dbReference type="ARBA" id="ARBA00022842"/>
    </source>
</evidence>
<dbReference type="InterPro" id="IPR002058">
    <property type="entry name" value="PAP_assoc"/>
</dbReference>
<keyword evidence="5" id="KW-0460">Magnesium</keyword>
<dbReference type="InterPro" id="IPR054708">
    <property type="entry name" value="MTPAP-like_central"/>
</dbReference>
<feature type="domain" description="Poly(A) RNA polymerase mitochondrial-like central palm" evidence="7">
    <location>
        <begin position="151"/>
        <end position="296"/>
    </location>
</feature>